<evidence type="ECO:0000313" key="1">
    <source>
        <dbReference type="EMBL" id="TVU17446.1"/>
    </source>
</evidence>
<protein>
    <submittedName>
        <fullName evidence="1">Uncharacterized protein</fullName>
    </submittedName>
</protein>
<dbReference type="PANTHER" id="PTHR36140">
    <property type="entry name" value="F-BOX DOMAIN-CONTAINING PROTEIN-RELATED"/>
    <property type="match status" value="1"/>
</dbReference>
<name>A0A5J9U1D1_9POAL</name>
<keyword evidence="2" id="KW-1185">Reference proteome</keyword>
<dbReference type="Proteomes" id="UP000324897">
    <property type="component" value="Chromosome 7"/>
</dbReference>
<sequence length="188" mass="20745">MNAAAVVIGGTVFWQARYAVASLCVATLEAKLKFLPFYRSHLIRSQKRWKNHLIMASPDRRLCVVDARLSDRELQVRLLIPDESGSTSGWKEAQKMFVCMIPGMAATRTPCEKSGMVLLLACFGGCYDQRNSLYVLDIEKKGVWLIPASVPQGFHGARELPRSTPYSVGCAEVNAAVINSPTLLVTDI</sequence>
<comment type="caution">
    <text evidence="1">The sequence shown here is derived from an EMBL/GenBank/DDBJ whole genome shotgun (WGS) entry which is preliminary data.</text>
</comment>
<dbReference type="EMBL" id="RWGY01000029">
    <property type="protein sequence ID" value="TVU17446.1"/>
    <property type="molecule type" value="Genomic_DNA"/>
</dbReference>
<reference evidence="1 2" key="1">
    <citation type="journal article" date="2019" name="Sci. Rep.">
        <title>A high-quality genome of Eragrostis curvula grass provides insights into Poaceae evolution and supports new strategies to enhance forage quality.</title>
        <authorList>
            <person name="Carballo J."/>
            <person name="Santos B.A.C.M."/>
            <person name="Zappacosta D."/>
            <person name="Garbus I."/>
            <person name="Selva J.P."/>
            <person name="Gallo C.A."/>
            <person name="Diaz A."/>
            <person name="Albertini E."/>
            <person name="Caccamo M."/>
            <person name="Echenique V."/>
        </authorList>
    </citation>
    <scope>NUCLEOTIDE SEQUENCE [LARGE SCALE GENOMIC DNA]</scope>
    <source>
        <strain evidence="2">cv. Victoria</strain>
        <tissue evidence="1">Leaf</tissue>
    </source>
</reference>
<evidence type="ECO:0000313" key="2">
    <source>
        <dbReference type="Proteomes" id="UP000324897"/>
    </source>
</evidence>
<feature type="non-terminal residue" evidence="1">
    <location>
        <position position="1"/>
    </location>
</feature>
<dbReference type="AlphaFoldDB" id="A0A5J9U1D1"/>
<accession>A0A5J9U1D1</accession>
<proteinExistence type="predicted"/>
<organism evidence="1 2">
    <name type="scientific">Eragrostis curvula</name>
    <name type="common">weeping love grass</name>
    <dbReference type="NCBI Taxonomy" id="38414"/>
    <lineage>
        <taxon>Eukaryota</taxon>
        <taxon>Viridiplantae</taxon>
        <taxon>Streptophyta</taxon>
        <taxon>Embryophyta</taxon>
        <taxon>Tracheophyta</taxon>
        <taxon>Spermatophyta</taxon>
        <taxon>Magnoliopsida</taxon>
        <taxon>Liliopsida</taxon>
        <taxon>Poales</taxon>
        <taxon>Poaceae</taxon>
        <taxon>PACMAD clade</taxon>
        <taxon>Chloridoideae</taxon>
        <taxon>Eragrostideae</taxon>
        <taxon>Eragrostidinae</taxon>
        <taxon>Eragrostis</taxon>
    </lineage>
</organism>
<gene>
    <name evidence="1" type="ORF">EJB05_33484</name>
</gene>
<dbReference type="PANTHER" id="PTHR36140:SF1">
    <property type="entry name" value="F-BOX DOMAIN CONTAINING PROTEIN, EXPRESSED"/>
    <property type="match status" value="1"/>
</dbReference>
<dbReference type="Gramene" id="TVU17446">
    <property type="protein sequence ID" value="TVU17446"/>
    <property type="gene ID" value="EJB05_33484"/>
</dbReference>